<dbReference type="InterPro" id="IPR029028">
    <property type="entry name" value="Alpha/beta_knot_MTases"/>
</dbReference>
<protein>
    <submittedName>
        <fullName evidence="4">RNA methyltransferase, TrmH family, group 3</fullName>
    </submittedName>
</protein>
<dbReference type="RefSeq" id="WP_044168356.1">
    <property type="nucleotide sequence ID" value="NZ_JDFF01000011.1"/>
</dbReference>
<feature type="domain" description="RNA 2-O ribose methyltransferase substrate binding" evidence="3">
    <location>
        <begin position="6"/>
        <end position="80"/>
    </location>
</feature>
<dbReference type="GO" id="GO:0032259">
    <property type="term" value="P:methylation"/>
    <property type="evidence" value="ECO:0007669"/>
    <property type="project" value="UniProtKB-KW"/>
</dbReference>
<evidence type="ECO:0000313" key="4">
    <source>
        <dbReference type="EMBL" id="EWC92803.1"/>
    </source>
</evidence>
<dbReference type="OrthoDB" id="9794400at2"/>
<organism evidence="4 5">
    <name type="scientific">Porphyromonas catoniae ATCC 51270</name>
    <dbReference type="NCBI Taxonomy" id="887901"/>
    <lineage>
        <taxon>Bacteria</taxon>
        <taxon>Pseudomonadati</taxon>
        <taxon>Bacteroidota</taxon>
        <taxon>Bacteroidia</taxon>
        <taxon>Bacteroidales</taxon>
        <taxon>Porphyromonadaceae</taxon>
        <taxon>Porphyromonas</taxon>
    </lineage>
</organism>
<keyword evidence="1 4" id="KW-0489">Methyltransferase</keyword>
<dbReference type="GO" id="GO:0005829">
    <property type="term" value="C:cytosol"/>
    <property type="evidence" value="ECO:0007669"/>
    <property type="project" value="TreeGrafter"/>
</dbReference>
<dbReference type="GO" id="GO:0003723">
    <property type="term" value="F:RNA binding"/>
    <property type="evidence" value="ECO:0007669"/>
    <property type="project" value="InterPro"/>
</dbReference>
<dbReference type="CDD" id="cd18103">
    <property type="entry name" value="SpoU-like_RlmB"/>
    <property type="match status" value="1"/>
</dbReference>
<dbReference type="Pfam" id="PF08032">
    <property type="entry name" value="SpoU_sub_bind"/>
    <property type="match status" value="1"/>
</dbReference>
<evidence type="ECO:0000259" key="3">
    <source>
        <dbReference type="SMART" id="SM00967"/>
    </source>
</evidence>
<dbReference type="InterPro" id="IPR001537">
    <property type="entry name" value="SpoU_MeTrfase"/>
</dbReference>
<reference evidence="4 5" key="1">
    <citation type="submission" date="2014-01" db="EMBL/GenBank/DDBJ databases">
        <authorList>
            <person name="Durkin A.S."/>
            <person name="McCorrison J."/>
            <person name="Torralba M."/>
            <person name="Gillis M."/>
            <person name="Haft D.H."/>
            <person name="Methe B."/>
            <person name="Sutton G."/>
            <person name="Nelson K.E."/>
        </authorList>
    </citation>
    <scope>NUCLEOTIDE SEQUENCE [LARGE SCALE GENOMIC DNA]</scope>
    <source>
        <strain evidence="4 5">ATCC 51270</strain>
    </source>
</reference>
<dbReference type="SMART" id="SM00967">
    <property type="entry name" value="SpoU_sub_bind"/>
    <property type="match status" value="1"/>
</dbReference>
<dbReference type="GO" id="GO:0006396">
    <property type="term" value="P:RNA processing"/>
    <property type="evidence" value="ECO:0007669"/>
    <property type="project" value="InterPro"/>
</dbReference>
<dbReference type="Gene3D" id="3.40.1280.10">
    <property type="match status" value="1"/>
</dbReference>
<keyword evidence="5" id="KW-1185">Reference proteome</keyword>
<dbReference type="NCBIfam" id="TIGR00186">
    <property type="entry name" value="rRNA_methyl_3"/>
    <property type="match status" value="1"/>
</dbReference>
<proteinExistence type="predicted"/>
<comment type="caution">
    <text evidence="4">The sequence shown here is derived from an EMBL/GenBank/DDBJ whole genome shotgun (WGS) entry which is preliminary data.</text>
</comment>
<evidence type="ECO:0000313" key="5">
    <source>
        <dbReference type="Proteomes" id="UP000023482"/>
    </source>
</evidence>
<dbReference type="InterPro" id="IPR004441">
    <property type="entry name" value="rRNA_MeTrfase_TrmH"/>
</dbReference>
<dbReference type="EMBL" id="JDFF01000011">
    <property type="protein sequence ID" value="EWC92803.1"/>
    <property type="molecule type" value="Genomic_DNA"/>
</dbReference>
<sequence length="250" mass="27029">MGKPNLIFGMHPLLEALEAGREIDKILLKRGLRSEEVSRIIALARERTIPLQIVPEERLTRLTRKQHQGVIAFISEIEYTPLETLIPMLYEAGRSPFVLLLDGLTDVRNFGAIARTAECAGVDALIIPERGSVTVTADAIKTSAGALHRLPVCRVSSIMSAVSLLQASGLKIVAASEKARDVYTETELRLPLGLVLGAEDEGVSEEVLRRADHIVRIPQVGAIGSLNVSVAAGILIYEIVRQGTAISNAK</sequence>
<dbReference type="InterPro" id="IPR029064">
    <property type="entry name" value="Ribosomal_eL30-like_sf"/>
</dbReference>
<dbReference type="SUPFAM" id="SSF55315">
    <property type="entry name" value="L30e-like"/>
    <property type="match status" value="1"/>
</dbReference>
<dbReference type="Proteomes" id="UP000023482">
    <property type="component" value="Unassembled WGS sequence"/>
</dbReference>
<dbReference type="InterPro" id="IPR013123">
    <property type="entry name" value="SpoU_subst-bd"/>
</dbReference>
<evidence type="ECO:0000256" key="1">
    <source>
        <dbReference type="ARBA" id="ARBA00022603"/>
    </source>
</evidence>
<dbReference type="PANTHER" id="PTHR46429">
    <property type="entry name" value="23S RRNA (GUANOSINE-2'-O-)-METHYLTRANSFERASE RLMB"/>
    <property type="match status" value="1"/>
</dbReference>
<dbReference type="Gene3D" id="3.30.1330.30">
    <property type="match status" value="1"/>
</dbReference>
<accession>Z4WU60</accession>
<dbReference type="PANTHER" id="PTHR46429:SF1">
    <property type="entry name" value="23S RRNA (GUANOSINE-2'-O-)-METHYLTRANSFERASE RLMB"/>
    <property type="match status" value="1"/>
</dbReference>
<name>Z4WU60_9PORP</name>
<dbReference type="InterPro" id="IPR029026">
    <property type="entry name" value="tRNA_m1G_MTases_N"/>
</dbReference>
<gene>
    <name evidence="4" type="ORF">HMPREF0636_0673</name>
</gene>
<dbReference type="PATRIC" id="fig|887901.3.peg.574"/>
<evidence type="ECO:0000256" key="2">
    <source>
        <dbReference type="ARBA" id="ARBA00022679"/>
    </source>
</evidence>
<dbReference type="AlphaFoldDB" id="Z4WU60"/>
<dbReference type="Pfam" id="PF00588">
    <property type="entry name" value="SpoU_methylase"/>
    <property type="match status" value="1"/>
</dbReference>
<dbReference type="SUPFAM" id="SSF75217">
    <property type="entry name" value="alpha/beta knot"/>
    <property type="match status" value="1"/>
</dbReference>
<keyword evidence="2 4" id="KW-0808">Transferase</keyword>
<dbReference type="GO" id="GO:0008173">
    <property type="term" value="F:RNA methyltransferase activity"/>
    <property type="evidence" value="ECO:0007669"/>
    <property type="project" value="InterPro"/>
</dbReference>